<dbReference type="Pfam" id="PF07699">
    <property type="entry name" value="Ephrin_rec_like"/>
    <property type="match status" value="1"/>
</dbReference>
<keyword evidence="4" id="KW-1185">Reference proteome</keyword>
<dbReference type="Proteomes" id="UP001215598">
    <property type="component" value="Unassembled WGS sequence"/>
</dbReference>
<feature type="domain" description="Tyrosine-protein kinase ephrin type A/B receptor-like" evidence="2">
    <location>
        <begin position="76"/>
        <end position="112"/>
    </location>
</feature>
<reference evidence="3" key="1">
    <citation type="submission" date="2023-03" db="EMBL/GenBank/DDBJ databases">
        <title>Massive genome expansion in bonnet fungi (Mycena s.s.) driven by repeated elements and novel gene families across ecological guilds.</title>
        <authorList>
            <consortium name="Lawrence Berkeley National Laboratory"/>
            <person name="Harder C.B."/>
            <person name="Miyauchi S."/>
            <person name="Viragh M."/>
            <person name="Kuo A."/>
            <person name="Thoen E."/>
            <person name="Andreopoulos B."/>
            <person name="Lu D."/>
            <person name="Skrede I."/>
            <person name="Drula E."/>
            <person name="Henrissat B."/>
            <person name="Morin E."/>
            <person name="Kohler A."/>
            <person name="Barry K."/>
            <person name="LaButti K."/>
            <person name="Morin E."/>
            <person name="Salamov A."/>
            <person name="Lipzen A."/>
            <person name="Mereny Z."/>
            <person name="Hegedus B."/>
            <person name="Baldrian P."/>
            <person name="Stursova M."/>
            <person name="Weitz H."/>
            <person name="Taylor A."/>
            <person name="Grigoriev I.V."/>
            <person name="Nagy L.G."/>
            <person name="Martin F."/>
            <person name="Kauserud H."/>
        </authorList>
    </citation>
    <scope>NUCLEOTIDE SEQUENCE</scope>
    <source>
        <strain evidence="3">CBHHK182m</strain>
    </source>
</reference>
<dbReference type="SMART" id="SM01411">
    <property type="entry name" value="Ephrin_rec_like"/>
    <property type="match status" value="1"/>
</dbReference>
<organism evidence="3 4">
    <name type="scientific">Mycena metata</name>
    <dbReference type="NCBI Taxonomy" id="1033252"/>
    <lineage>
        <taxon>Eukaryota</taxon>
        <taxon>Fungi</taxon>
        <taxon>Dikarya</taxon>
        <taxon>Basidiomycota</taxon>
        <taxon>Agaricomycotina</taxon>
        <taxon>Agaricomycetes</taxon>
        <taxon>Agaricomycetidae</taxon>
        <taxon>Agaricales</taxon>
        <taxon>Marasmiineae</taxon>
        <taxon>Mycenaceae</taxon>
        <taxon>Mycena</taxon>
    </lineage>
</organism>
<evidence type="ECO:0000259" key="2">
    <source>
        <dbReference type="Pfam" id="PF07699"/>
    </source>
</evidence>
<name>A0AAD7JKM5_9AGAR</name>
<comment type="caution">
    <text evidence="3">The sequence shown here is derived from an EMBL/GenBank/DDBJ whole genome shotgun (WGS) entry which is preliminary data.</text>
</comment>
<feature type="signal peptide" evidence="1">
    <location>
        <begin position="1"/>
        <end position="19"/>
    </location>
</feature>
<evidence type="ECO:0000313" key="4">
    <source>
        <dbReference type="Proteomes" id="UP001215598"/>
    </source>
</evidence>
<dbReference type="Gene3D" id="2.10.50.10">
    <property type="entry name" value="Tumor Necrosis Factor Receptor, subunit A, domain 2"/>
    <property type="match status" value="1"/>
</dbReference>
<dbReference type="InterPro" id="IPR011641">
    <property type="entry name" value="Tyr-kin_ephrin_A/B_rcpt-like"/>
</dbReference>
<dbReference type="EMBL" id="JARKIB010000023">
    <property type="protein sequence ID" value="KAJ7766869.1"/>
    <property type="molecule type" value="Genomic_DNA"/>
</dbReference>
<feature type="chain" id="PRO_5042123739" description="Tyrosine-protein kinase ephrin type A/B receptor-like domain-containing protein" evidence="1">
    <location>
        <begin position="20"/>
        <end position="207"/>
    </location>
</feature>
<evidence type="ECO:0000256" key="1">
    <source>
        <dbReference type="SAM" id="SignalP"/>
    </source>
</evidence>
<proteinExistence type="predicted"/>
<keyword evidence="1" id="KW-0732">Signal</keyword>
<evidence type="ECO:0000313" key="3">
    <source>
        <dbReference type="EMBL" id="KAJ7766869.1"/>
    </source>
</evidence>
<dbReference type="AlphaFoldDB" id="A0AAD7JKM5"/>
<protein>
    <recommendedName>
        <fullName evidence="2">Tyrosine-protein kinase ephrin type A/B receptor-like domain-containing protein</fullName>
    </recommendedName>
</protein>
<sequence>MFFSTRFVSVLMMFSAVSALPQGQDDTSLTARGSCKAGYYPAKKGCEICPAGNTCDGNTGPAPCDTGHAAPKSGTTGVCAACPAGTYQDQRGATVCIPCSPGSYGPYAAASSCNKAPSGWFQSQAGKSFRCGTCCGWQALQNGNIYPSNCTTTAKPYADVNSGSGCVAQPKTPNCVHAKTCSQDPVTGACHSSVKLVNWTVGTISVP</sequence>
<gene>
    <name evidence="3" type="ORF">B0H16DRAFT_1791417</name>
</gene>
<accession>A0AAD7JKM5</accession>